<protein>
    <submittedName>
        <fullName evidence="2">Uncharacterized protein</fullName>
    </submittedName>
</protein>
<dbReference type="EMBL" id="HBGU01033176">
    <property type="protein sequence ID" value="CAD9456743.1"/>
    <property type="molecule type" value="Transcribed_RNA"/>
</dbReference>
<keyword evidence="1" id="KW-0812">Transmembrane</keyword>
<feature type="transmembrane region" description="Helical" evidence="1">
    <location>
        <begin position="63"/>
        <end position="84"/>
    </location>
</feature>
<gene>
    <name evidence="2" type="ORF">CBRE1094_LOCUS18090</name>
</gene>
<keyword evidence="1" id="KW-1133">Transmembrane helix</keyword>
<dbReference type="AlphaFoldDB" id="A0A7S2DKL1"/>
<name>A0A7S2DKL1_9EUKA</name>
<evidence type="ECO:0000256" key="1">
    <source>
        <dbReference type="SAM" id="Phobius"/>
    </source>
</evidence>
<evidence type="ECO:0000313" key="2">
    <source>
        <dbReference type="EMBL" id="CAD9456743.1"/>
    </source>
</evidence>
<reference evidence="2" key="1">
    <citation type="submission" date="2021-01" db="EMBL/GenBank/DDBJ databases">
        <authorList>
            <person name="Corre E."/>
            <person name="Pelletier E."/>
            <person name="Niang G."/>
            <person name="Scheremetjew M."/>
            <person name="Finn R."/>
            <person name="Kale V."/>
            <person name="Holt S."/>
            <person name="Cochrane G."/>
            <person name="Meng A."/>
            <person name="Brown T."/>
            <person name="Cohen L."/>
        </authorList>
    </citation>
    <scope>NUCLEOTIDE SEQUENCE</scope>
    <source>
        <strain evidence="2">UTEX LB 985</strain>
    </source>
</reference>
<keyword evidence="1" id="KW-0472">Membrane</keyword>
<organism evidence="2">
    <name type="scientific">Haptolina brevifila</name>
    <dbReference type="NCBI Taxonomy" id="156173"/>
    <lineage>
        <taxon>Eukaryota</taxon>
        <taxon>Haptista</taxon>
        <taxon>Haptophyta</taxon>
        <taxon>Prymnesiophyceae</taxon>
        <taxon>Prymnesiales</taxon>
        <taxon>Prymnesiaceae</taxon>
        <taxon>Haptolina</taxon>
    </lineage>
</organism>
<sequence>MRMPQRVQLVTAPKISNGTEQYNDVVDWHGLQFFDQSLRFRTTCPLRAAWLFLSASTPQSLCTGVHVVVLFAFVLCFLLTSSPFDEIRLHGARRALQSPAPVE</sequence>
<accession>A0A7S2DKL1</accession>
<proteinExistence type="predicted"/>